<evidence type="ECO:0000256" key="7">
    <source>
        <dbReference type="ARBA" id="ARBA00022857"/>
    </source>
</evidence>
<evidence type="ECO:0000256" key="4">
    <source>
        <dbReference type="ARBA" id="ARBA00012881"/>
    </source>
</evidence>
<accession>A0A5C3E6S1</accession>
<evidence type="ECO:0000256" key="10">
    <source>
        <dbReference type="ARBA" id="ARBA00049248"/>
    </source>
</evidence>
<comment type="catalytic activity">
    <reaction evidence="9">
        <text>L-ornithine + NADPH + O2 = N(5)-hydroxy-L-ornithine + NADP(+) + H2O</text>
        <dbReference type="Rhea" id="RHEA:41508"/>
        <dbReference type="ChEBI" id="CHEBI:15377"/>
        <dbReference type="ChEBI" id="CHEBI:15379"/>
        <dbReference type="ChEBI" id="CHEBI:46911"/>
        <dbReference type="ChEBI" id="CHEBI:57783"/>
        <dbReference type="ChEBI" id="CHEBI:58349"/>
        <dbReference type="ChEBI" id="CHEBI:78275"/>
        <dbReference type="EC" id="1.14.13.196"/>
    </reaction>
</comment>
<evidence type="ECO:0000256" key="2">
    <source>
        <dbReference type="ARBA" id="ARBA00004924"/>
    </source>
</evidence>
<evidence type="ECO:0000256" key="6">
    <source>
        <dbReference type="ARBA" id="ARBA00022827"/>
    </source>
</evidence>
<feature type="compositionally biased region" description="Low complexity" evidence="11">
    <location>
        <begin position="601"/>
        <end position="624"/>
    </location>
</feature>
<dbReference type="AlphaFoldDB" id="A0A5C3E6S1"/>
<name>A0A5C3E6S1_9BASI</name>
<dbReference type="Proteomes" id="UP000324022">
    <property type="component" value="Unassembled WGS sequence"/>
</dbReference>
<dbReference type="Gene3D" id="3.50.50.60">
    <property type="entry name" value="FAD/NAD(P)-binding domain"/>
    <property type="match status" value="1"/>
</dbReference>
<sequence>MSAPVALSDVESSLAASTSSLEAMNGISSSQIAVPKEDIYDLLGIGYGPAHLALSIALRESADASETNFKSHFLEKRSYFAWHPALLLPGSQLQVSPLKDLVTLRDPTSTYSFFNYLHSHGRLARYINKEQSVPSRREWTSYLAWAARRMTDAVSYGQDVVSIEPLTLASAAPDAKQDTVAVRPASDEEPDALCLYRVRTRDQASGQIVTRYTRNLSVAVGGVPKLPPVFEAAYAQQYNATNSIPRIVHSGTYVPSLETLEPALHQAASVRRQNATSKLDDSSRLRLAVIGAGQSSTEMLMNLHSRFPTAIVTMIFRASALVPSDDTGFVNSAAFDPERTDEFWQANEKQRRKWLQEFKRTNYSVVRTDLLNELHDSMYDKYEVQLPEELQDPSEKEAGRMEMRRCTEVDSVKVTEQGVELTLRDNLRNGKLDTIRFDAVFVGTGFIRSPAKMPFLEQLKPFYPALDSEWMSRDTSAEEDEVAKLIDVEDDEVVERRRENLRGITRDYRLVPTSAMRTALRSGKSSPGAASDASSTSSQQTLASEGHLTHDTNLPEPSLYVLGGNEATHGLSDSLLSIVAHRAGELTTSLIHRLPRTRRGTATTSNTDSTTTTTTTTTTTAPTTTTATAQAVNSKLAALSNLSINSASN</sequence>
<evidence type="ECO:0000256" key="3">
    <source>
        <dbReference type="ARBA" id="ARBA00007588"/>
    </source>
</evidence>
<dbReference type="GO" id="GO:0016491">
    <property type="term" value="F:oxidoreductase activity"/>
    <property type="evidence" value="ECO:0007669"/>
    <property type="project" value="UniProtKB-KW"/>
</dbReference>
<protein>
    <recommendedName>
        <fullName evidence="4">L-ornithine N(5)-monooxygenase [NAD(P)H]</fullName>
        <ecNumber evidence="4">1.14.13.196</ecNumber>
    </recommendedName>
</protein>
<feature type="region of interest" description="Disordered" evidence="11">
    <location>
        <begin position="518"/>
        <end position="561"/>
    </location>
</feature>
<feature type="compositionally biased region" description="Low complexity" evidence="11">
    <location>
        <begin position="522"/>
        <end position="544"/>
    </location>
</feature>
<evidence type="ECO:0000256" key="11">
    <source>
        <dbReference type="SAM" id="MobiDB-lite"/>
    </source>
</evidence>
<dbReference type="Pfam" id="PF13434">
    <property type="entry name" value="Lys_Orn_oxgnase"/>
    <property type="match status" value="1"/>
</dbReference>
<comment type="pathway">
    <text evidence="2">Siderophore biosynthesis.</text>
</comment>
<keyword evidence="5" id="KW-0285">Flavoprotein</keyword>
<dbReference type="SUPFAM" id="SSF51905">
    <property type="entry name" value="FAD/NAD(P)-binding domain"/>
    <property type="match status" value="2"/>
</dbReference>
<keyword evidence="7" id="KW-0521">NADP</keyword>
<keyword evidence="8" id="KW-0560">Oxidoreductase</keyword>
<evidence type="ECO:0000256" key="1">
    <source>
        <dbReference type="ARBA" id="ARBA00001974"/>
    </source>
</evidence>
<dbReference type="GO" id="GO:0006879">
    <property type="term" value="P:intracellular iron ion homeostasis"/>
    <property type="evidence" value="ECO:0007669"/>
    <property type="project" value="TreeGrafter"/>
</dbReference>
<dbReference type="InterPro" id="IPR036188">
    <property type="entry name" value="FAD/NAD-bd_sf"/>
</dbReference>
<keyword evidence="6" id="KW-0274">FAD</keyword>
<keyword evidence="13" id="KW-1185">Reference proteome</keyword>
<dbReference type="PANTHER" id="PTHR42802:SF1">
    <property type="entry name" value="L-ORNITHINE N(5)-MONOOXYGENASE"/>
    <property type="match status" value="1"/>
</dbReference>
<comment type="catalytic activity">
    <reaction evidence="10">
        <text>L-ornithine + NADH + O2 = N(5)-hydroxy-L-ornithine + NAD(+) + H2O</text>
        <dbReference type="Rhea" id="RHEA:41512"/>
        <dbReference type="ChEBI" id="CHEBI:15377"/>
        <dbReference type="ChEBI" id="CHEBI:15379"/>
        <dbReference type="ChEBI" id="CHEBI:46911"/>
        <dbReference type="ChEBI" id="CHEBI:57540"/>
        <dbReference type="ChEBI" id="CHEBI:57945"/>
        <dbReference type="ChEBI" id="CHEBI:78275"/>
        <dbReference type="EC" id="1.14.13.196"/>
    </reaction>
</comment>
<feature type="region of interest" description="Disordered" evidence="11">
    <location>
        <begin position="590"/>
        <end position="624"/>
    </location>
</feature>
<comment type="cofactor">
    <cofactor evidence="1">
        <name>FAD</name>
        <dbReference type="ChEBI" id="CHEBI:57692"/>
    </cofactor>
</comment>
<evidence type="ECO:0000313" key="13">
    <source>
        <dbReference type="Proteomes" id="UP000324022"/>
    </source>
</evidence>
<reference evidence="12 13" key="1">
    <citation type="submission" date="2018-03" db="EMBL/GenBank/DDBJ databases">
        <authorList>
            <person name="Guldener U."/>
        </authorList>
    </citation>
    <scope>NUCLEOTIDE SEQUENCE [LARGE SCALE GENOMIC DNA]</scope>
    <source>
        <strain evidence="12 13">NBRC100155</strain>
    </source>
</reference>
<dbReference type="EMBL" id="OOIN01000013">
    <property type="protein sequence ID" value="SPO26232.1"/>
    <property type="molecule type" value="Genomic_DNA"/>
</dbReference>
<proteinExistence type="inferred from homology"/>
<organism evidence="12 13">
    <name type="scientific">Ustilago trichophora</name>
    <dbReference type="NCBI Taxonomy" id="86804"/>
    <lineage>
        <taxon>Eukaryota</taxon>
        <taxon>Fungi</taxon>
        <taxon>Dikarya</taxon>
        <taxon>Basidiomycota</taxon>
        <taxon>Ustilaginomycotina</taxon>
        <taxon>Ustilaginomycetes</taxon>
        <taxon>Ustilaginales</taxon>
        <taxon>Ustilaginaceae</taxon>
        <taxon>Ustilago</taxon>
    </lineage>
</organism>
<dbReference type="OrthoDB" id="3519933at2759"/>
<evidence type="ECO:0000313" key="12">
    <source>
        <dbReference type="EMBL" id="SPO26232.1"/>
    </source>
</evidence>
<evidence type="ECO:0000256" key="5">
    <source>
        <dbReference type="ARBA" id="ARBA00022630"/>
    </source>
</evidence>
<evidence type="ECO:0000256" key="9">
    <source>
        <dbReference type="ARBA" id="ARBA00047598"/>
    </source>
</evidence>
<dbReference type="PANTHER" id="PTHR42802">
    <property type="entry name" value="MONOOXYGENASE"/>
    <property type="match status" value="1"/>
</dbReference>
<comment type="similarity">
    <text evidence="3">Belongs to the lysine N(6)-hydroxylase/L-ornithine N(5)-oxygenase family.</text>
</comment>
<dbReference type="EC" id="1.14.13.196" evidence="4"/>
<evidence type="ECO:0000256" key="8">
    <source>
        <dbReference type="ARBA" id="ARBA00023002"/>
    </source>
</evidence>
<dbReference type="InterPro" id="IPR025700">
    <property type="entry name" value="Lys/Orn_oxygenase"/>
</dbReference>
<gene>
    <name evidence="12" type="ORF">UTRI_02508</name>
</gene>